<dbReference type="PANTHER" id="PTHR46832">
    <property type="entry name" value="5'-METHYLTHIOADENOSINE/S-ADENOSYLHOMOCYSTEINE NUCLEOSIDASE"/>
    <property type="match status" value="1"/>
</dbReference>
<feature type="domain" description="CD-NTase-associated protein 16 NUDIX" evidence="2">
    <location>
        <begin position="263"/>
        <end position="443"/>
    </location>
</feature>
<dbReference type="AlphaFoldDB" id="A0A1M7R160"/>
<organism evidence="3 4">
    <name type="scientific">Cryptosporangium aurantiacum</name>
    <dbReference type="NCBI Taxonomy" id="134849"/>
    <lineage>
        <taxon>Bacteria</taxon>
        <taxon>Bacillati</taxon>
        <taxon>Actinomycetota</taxon>
        <taxon>Actinomycetes</taxon>
        <taxon>Cryptosporangiales</taxon>
        <taxon>Cryptosporangiaceae</taxon>
        <taxon>Cryptosporangium</taxon>
    </lineage>
</organism>
<feature type="domain" description="Nucleoside phosphorylase" evidence="1">
    <location>
        <begin position="18"/>
        <end position="245"/>
    </location>
</feature>
<dbReference type="Proteomes" id="UP000184440">
    <property type="component" value="Unassembled WGS sequence"/>
</dbReference>
<dbReference type="InterPro" id="IPR000845">
    <property type="entry name" value="Nucleoside_phosphorylase_d"/>
</dbReference>
<dbReference type="Pfam" id="PF18167">
    <property type="entry name" value="Sa_NUDIX"/>
    <property type="match status" value="1"/>
</dbReference>
<dbReference type="STRING" id="134849.SAMN05443668_10691"/>
<proteinExistence type="predicted"/>
<reference evidence="3 4" key="1">
    <citation type="submission" date="2016-11" db="EMBL/GenBank/DDBJ databases">
        <authorList>
            <person name="Jaros S."/>
            <person name="Januszkiewicz K."/>
            <person name="Wedrychowicz H."/>
        </authorList>
    </citation>
    <scope>NUCLEOTIDE SEQUENCE [LARGE SCALE GENOMIC DNA]</scope>
    <source>
        <strain evidence="3 4">DSM 46144</strain>
    </source>
</reference>
<dbReference type="SUPFAM" id="SSF53167">
    <property type="entry name" value="Purine and uridine phosphorylases"/>
    <property type="match status" value="1"/>
</dbReference>
<dbReference type="GO" id="GO:0019284">
    <property type="term" value="P:L-methionine salvage from S-adenosylmethionine"/>
    <property type="evidence" value="ECO:0007669"/>
    <property type="project" value="TreeGrafter"/>
</dbReference>
<evidence type="ECO:0000259" key="1">
    <source>
        <dbReference type="Pfam" id="PF01048"/>
    </source>
</evidence>
<sequence length="473" mass="50872">MTNTLGQVNPGVGPGGVVVILTALELEHRAVHRHLRRVHTVVHPAGTIFDVGELEGSTIRVALAVTGPGNTGAGILAERSIAMFAPSAVFFVGVAGSLATDIDLGDVVFATRVYFYQGGLESPTGFSPRPAAWPAPHRIEQLARHVSRTGQFGTTVHFRPIAAGDVVLDSLDGPLIARIRQNYNDAAAVEMESAGLHQAGQLNESLPVLTVRGVSDRADGKKELADRRGLQHRAADTAAAFAVALCRALESGPGPPATVAESVRISTAALLRVRDDDRFILFHSPTRPGAYGPPGGVVKLRSSDALEAVGFRAEPRRNSAMHGDLRGFVPGIALGDFLRWWRTGADRESAPDCLRRELVEELAEIGRPDLAPEVDDVPLTPVRSVVDGPWSVPAAPYDQLRVFEVYDLAPGDARAERFRRTLTGLADDPAEPSVIWADRTDIEYGRCGPHYITPPSAFLFGDRRIHPDLPMLR</sequence>
<dbReference type="EMBL" id="FRCS01000006">
    <property type="protein sequence ID" value="SHN38524.1"/>
    <property type="molecule type" value="Genomic_DNA"/>
</dbReference>
<dbReference type="GO" id="GO:0008782">
    <property type="term" value="F:adenosylhomocysteine nucleosidase activity"/>
    <property type="evidence" value="ECO:0007669"/>
    <property type="project" value="TreeGrafter"/>
</dbReference>
<gene>
    <name evidence="3" type="ORF">SAMN05443668_10691</name>
</gene>
<dbReference type="OrthoDB" id="4195664at2"/>
<evidence type="ECO:0000259" key="2">
    <source>
        <dbReference type="Pfam" id="PF18167"/>
    </source>
</evidence>
<name>A0A1M7R160_9ACTN</name>
<dbReference type="InterPro" id="IPR035994">
    <property type="entry name" value="Nucleoside_phosphorylase_sf"/>
</dbReference>
<evidence type="ECO:0000313" key="3">
    <source>
        <dbReference type="EMBL" id="SHN38524.1"/>
    </source>
</evidence>
<dbReference type="GO" id="GO:0009116">
    <property type="term" value="P:nucleoside metabolic process"/>
    <property type="evidence" value="ECO:0007669"/>
    <property type="project" value="InterPro"/>
</dbReference>
<dbReference type="Pfam" id="PF01048">
    <property type="entry name" value="PNP_UDP_1"/>
    <property type="match status" value="1"/>
</dbReference>
<accession>A0A1M7R160</accession>
<evidence type="ECO:0000313" key="4">
    <source>
        <dbReference type="Proteomes" id="UP000184440"/>
    </source>
</evidence>
<dbReference type="GO" id="GO:0008930">
    <property type="term" value="F:methylthioadenosine nucleosidase activity"/>
    <property type="evidence" value="ECO:0007669"/>
    <property type="project" value="TreeGrafter"/>
</dbReference>
<dbReference type="GO" id="GO:0005829">
    <property type="term" value="C:cytosol"/>
    <property type="evidence" value="ECO:0007669"/>
    <property type="project" value="TreeGrafter"/>
</dbReference>
<dbReference type="Gene3D" id="3.40.50.1580">
    <property type="entry name" value="Nucleoside phosphorylase domain"/>
    <property type="match status" value="1"/>
</dbReference>
<dbReference type="CDD" id="cd09008">
    <property type="entry name" value="MTAN"/>
    <property type="match status" value="1"/>
</dbReference>
<dbReference type="PANTHER" id="PTHR46832:SF1">
    <property type="entry name" value="5'-METHYLTHIOADENOSINE_S-ADENOSYLHOMOCYSTEINE NUCLEOSIDASE"/>
    <property type="match status" value="1"/>
</dbReference>
<dbReference type="InterPro" id="IPR040829">
    <property type="entry name" value="Cap16_NUDIX"/>
</dbReference>
<keyword evidence="4" id="KW-1185">Reference proteome</keyword>
<protein>
    <submittedName>
        <fullName evidence="3">Nucleoside phosphorylase</fullName>
    </submittedName>
</protein>